<protein>
    <recommendedName>
        <fullName evidence="3">InsA N-terminal domain-containing protein</fullName>
    </recommendedName>
</protein>
<comment type="caution">
    <text evidence="1">The sequence shown here is derived from an EMBL/GenBank/DDBJ whole genome shotgun (WGS) entry which is preliminary data.</text>
</comment>
<evidence type="ECO:0008006" key="3">
    <source>
        <dbReference type="Google" id="ProtNLM"/>
    </source>
</evidence>
<dbReference type="EMBL" id="JAQOSQ010000005">
    <property type="protein sequence ID" value="MDJ1183054.1"/>
    <property type="molecule type" value="Genomic_DNA"/>
</dbReference>
<keyword evidence="2" id="KW-1185">Reference proteome</keyword>
<organism evidence="1 2">
    <name type="scientific">Roseofilum casamattae BLCC-M143</name>
    <dbReference type="NCBI Taxonomy" id="3022442"/>
    <lineage>
        <taxon>Bacteria</taxon>
        <taxon>Bacillati</taxon>
        <taxon>Cyanobacteriota</taxon>
        <taxon>Cyanophyceae</taxon>
        <taxon>Desertifilales</taxon>
        <taxon>Desertifilaceae</taxon>
        <taxon>Roseofilum</taxon>
        <taxon>Roseofilum casamattae</taxon>
    </lineage>
</organism>
<reference evidence="1 2" key="1">
    <citation type="submission" date="2023-01" db="EMBL/GenBank/DDBJ databases">
        <title>Novel diversity within Roseofilum (Cyanobacteria; Desertifilaceae) from marine benthic mats with descriptions of four novel species.</title>
        <authorList>
            <person name="Wang Y."/>
            <person name="Berthold D.E."/>
            <person name="Hu J."/>
            <person name="Lefler F.W."/>
            <person name="Laughinghouse H.D. IV."/>
        </authorList>
    </citation>
    <scope>NUCLEOTIDE SEQUENCE [LARGE SCALE GENOMIC DNA]</scope>
    <source>
        <strain evidence="1 2">BLCC-M143</strain>
    </source>
</reference>
<gene>
    <name evidence="1" type="ORF">PMH09_07595</name>
</gene>
<dbReference type="Proteomes" id="UP001232992">
    <property type="component" value="Unassembled WGS sequence"/>
</dbReference>
<evidence type="ECO:0000313" key="1">
    <source>
        <dbReference type="EMBL" id="MDJ1183054.1"/>
    </source>
</evidence>
<accession>A0ABT7BV33</accession>
<name>A0ABT7BV33_9CYAN</name>
<dbReference type="RefSeq" id="WP_283757707.1">
    <property type="nucleotide sequence ID" value="NZ_JAQOSQ010000005.1"/>
</dbReference>
<proteinExistence type="predicted"/>
<evidence type="ECO:0000313" key="2">
    <source>
        <dbReference type="Proteomes" id="UP001232992"/>
    </source>
</evidence>
<sequence length="131" mass="15055">MNADFFKFENHSNTCPACHRVQSLPLEPEPSKRGLYRCPYCHQRLVVSHSGHYVRDPFRFRPLKSSQLLRRQSHPLARACRDLTTAKAPSWVTLMASIALLSFALAAAERLKLLDRPIPEWIENKTQLMGL</sequence>